<evidence type="ECO:0000313" key="2">
    <source>
        <dbReference type="Proteomes" id="UP000712600"/>
    </source>
</evidence>
<proteinExistence type="predicted"/>
<accession>A0A8S9N4N5</accession>
<gene>
    <name evidence="1" type="ORF">F2Q69_00042922</name>
</gene>
<dbReference type="AlphaFoldDB" id="A0A8S9N4N5"/>
<dbReference type="EMBL" id="QGKX02001621">
    <property type="protein sequence ID" value="KAF3499010.1"/>
    <property type="molecule type" value="Genomic_DNA"/>
</dbReference>
<organism evidence="1 2">
    <name type="scientific">Brassica cretica</name>
    <name type="common">Mustard</name>
    <dbReference type="NCBI Taxonomy" id="69181"/>
    <lineage>
        <taxon>Eukaryota</taxon>
        <taxon>Viridiplantae</taxon>
        <taxon>Streptophyta</taxon>
        <taxon>Embryophyta</taxon>
        <taxon>Tracheophyta</taxon>
        <taxon>Spermatophyta</taxon>
        <taxon>Magnoliopsida</taxon>
        <taxon>eudicotyledons</taxon>
        <taxon>Gunneridae</taxon>
        <taxon>Pentapetalae</taxon>
        <taxon>rosids</taxon>
        <taxon>malvids</taxon>
        <taxon>Brassicales</taxon>
        <taxon>Brassicaceae</taxon>
        <taxon>Brassiceae</taxon>
        <taxon>Brassica</taxon>
    </lineage>
</organism>
<reference evidence="1" key="1">
    <citation type="submission" date="2019-12" db="EMBL/GenBank/DDBJ databases">
        <title>Genome sequencing and annotation of Brassica cretica.</title>
        <authorList>
            <person name="Studholme D.J."/>
            <person name="Sarris P."/>
        </authorList>
    </citation>
    <scope>NUCLEOTIDE SEQUENCE</scope>
    <source>
        <strain evidence="1">PFS-109/04</strain>
        <tissue evidence="1">Leaf</tissue>
    </source>
</reference>
<protein>
    <submittedName>
        <fullName evidence="1">Uncharacterized protein</fullName>
    </submittedName>
</protein>
<dbReference type="Proteomes" id="UP000712600">
    <property type="component" value="Unassembled WGS sequence"/>
</dbReference>
<sequence>MVGVRRLSLGVDQNRNMIKSGKGRGSGHDLLGDGPMVGMHEVMLRRFSLGRTKIAVWPSWERLWLAKDNPVIGLDWCIEWLRDWLNLLRLEYTDPNLESWTSDTSHVFVWVLDGPSTVVEVANEKEQGERCNKLVRKNQSSMLHVPDAKSLIGTNCLETGRQHHWIRGRIHPKWERLVMSSFLELDMGHRLFNRNETALVQIMGIDREQDVAQLAGILDHSAETAGSQLNSSGWSVGSSDQCDSYGRLLGWLMATNKLVGRGILLIIMGSCPNRHIAHPTLILIFPHPNQLHSLYVK</sequence>
<name>A0A8S9N4N5_BRACR</name>
<evidence type="ECO:0000313" key="1">
    <source>
        <dbReference type="EMBL" id="KAF3499010.1"/>
    </source>
</evidence>
<comment type="caution">
    <text evidence="1">The sequence shown here is derived from an EMBL/GenBank/DDBJ whole genome shotgun (WGS) entry which is preliminary data.</text>
</comment>